<accession>A0A1G7DDD8</accession>
<dbReference type="CDD" id="cd00009">
    <property type="entry name" value="AAA"/>
    <property type="match status" value="1"/>
</dbReference>
<evidence type="ECO:0000256" key="1">
    <source>
        <dbReference type="ARBA" id="ARBA00006354"/>
    </source>
</evidence>
<dbReference type="AlphaFoldDB" id="A0A1G7DDD8"/>
<dbReference type="InterPro" id="IPR001208">
    <property type="entry name" value="MCM_dom"/>
</dbReference>
<dbReference type="Gene3D" id="3.40.50.300">
    <property type="entry name" value="P-loop containing nucleotide triphosphate hydrolases"/>
    <property type="match status" value="1"/>
</dbReference>
<sequence length="513" mass="55188">MLATLYSGALIGIDAYPVEVEIDVAQGLPQFATVGLPEGAVKECKDRVKSAIKNSGYDFPVRRITVNLAPADIRKDAASLDLPVAVGILAATGHVPERARRFLYMGELSLDGRIKPVRGCLAVAVAAADWPVEGLILPAENAAEGAVVGAVPVYGVEDLAQVVEFLNDPTCLTATPPPVGNAAVLLPEGAEDFSEVRGQQQVKRALEVAAAGSHNLLMIGPPGSGKTMLARRLPTILPPLNFTEALETTRIHSISGLLPRADALVRQRPFRSPHHSISDAGLIGGGAVPRPGEVSLAHNGVLFLDELPEFKKNLLEMLRQPLEDGRVSISRAAQSLTFPASFMLVAAMNPCPCAYLGDPQHPCRCTPLALQRYRSRLSGPLLDRIDLQVEVPRVSYQQLAGGAEPEASATIRARVETARQCQQQRLAPYGLHTNSQMQARHLRRFCALDEEGHRLLQQVTDRLGLSARSHGRILKVARTIADLAGAERIAVAHLAEAVQYRGLERLPGGRDER</sequence>
<evidence type="ECO:0000313" key="6">
    <source>
        <dbReference type="Proteomes" id="UP000243205"/>
    </source>
</evidence>
<keyword evidence="2" id="KW-0547">Nucleotide-binding</keyword>
<name>A0A1G7DDD8_9BACT</name>
<dbReference type="InterPro" id="IPR027417">
    <property type="entry name" value="P-loop_NTPase"/>
</dbReference>
<gene>
    <name evidence="5" type="ORF">SAMN05661003_1139</name>
</gene>
<dbReference type="GO" id="GO:0005524">
    <property type="term" value="F:ATP binding"/>
    <property type="evidence" value="ECO:0007669"/>
    <property type="project" value="UniProtKB-KW"/>
</dbReference>
<dbReference type="Proteomes" id="UP000243205">
    <property type="component" value="Unassembled WGS sequence"/>
</dbReference>
<dbReference type="InterPro" id="IPR000523">
    <property type="entry name" value="Mg_chelatse_chII-like_cat_dom"/>
</dbReference>
<dbReference type="GO" id="GO:0003677">
    <property type="term" value="F:DNA binding"/>
    <property type="evidence" value="ECO:0007669"/>
    <property type="project" value="InterPro"/>
</dbReference>
<dbReference type="PANTHER" id="PTHR32039">
    <property type="entry name" value="MAGNESIUM-CHELATASE SUBUNIT CHLI"/>
    <property type="match status" value="1"/>
</dbReference>
<dbReference type="Pfam" id="PF13541">
    <property type="entry name" value="ChlI"/>
    <property type="match status" value="1"/>
</dbReference>
<comment type="similarity">
    <text evidence="1">Belongs to the Mg-chelatase subunits D/I family. ComM subfamily.</text>
</comment>
<organism evidence="5 6">
    <name type="scientific">Desulfuromonas thiophila</name>
    <dbReference type="NCBI Taxonomy" id="57664"/>
    <lineage>
        <taxon>Bacteria</taxon>
        <taxon>Pseudomonadati</taxon>
        <taxon>Thermodesulfobacteriota</taxon>
        <taxon>Desulfuromonadia</taxon>
        <taxon>Desulfuromonadales</taxon>
        <taxon>Desulfuromonadaceae</taxon>
        <taxon>Desulfuromonas</taxon>
    </lineage>
</organism>
<dbReference type="InterPro" id="IPR014721">
    <property type="entry name" value="Ribsml_uS5_D2-typ_fold_subgr"/>
</dbReference>
<evidence type="ECO:0000313" key="5">
    <source>
        <dbReference type="EMBL" id="SDE49000.1"/>
    </source>
</evidence>
<dbReference type="SUPFAM" id="SSF52540">
    <property type="entry name" value="P-loop containing nucleoside triphosphate hydrolases"/>
    <property type="match status" value="1"/>
</dbReference>
<dbReference type="InterPro" id="IPR045006">
    <property type="entry name" value="CHLI-like"/>
</dbReference>
<evidence type="ECO:0000256" key="3">
    <source>
        <dbReference type="ARBA" id="ARBA00022840"/>
    </source>
</evidence>
<dbReference type="EMBL" id="FNAQ01000013">
    <property type="protein sequence ID" value="SDE49000.1"/>
    <property type="molecule type" value="Genomic_DNA"/>
</dbReference>
<evidence type="ECO:0000256" key="2">
    <source>
        <dbReference type="ARBA" id="ARBA00022741"/>
    </source>
</evidence>
<dbReference type="RefSeq" id="WP_092079360.1">
    <property type="nucleotide sequence ID" value="NZ_FNAQ01000013.1"/>
</dbReference>
<dbReference type="STRING" id="57664.SAMN05661003_1139"/>
<dbReference type="OrthoDB" id="9813147at2"/>
<dbReference type="PANTHER" id="PTHR32039:SF7">
    <property type="entry name" value="COMPETENCE PROTEIN COMM"/>
    <property type="match status" value="1"/>
</dbReference>
<protein>
    <submittedName>
        <fullName evidence="5">Magnesium chelatase family protein</fullName>
    </submittedName>
</protein>
<dbReference type="SUPFAM" id="SSF54211">
    <property type="entry name" value="Ribosomal protein S5 domain 2-like"/>
    <property type="match status" value="1"/>
</dbReference>
<dbReference type="Gene3D" id="3.30.230.10">
    <property type="match status" value="1"/>
</dbReference>
<dbReference type="InterPro" id="IPR025158">
    <property type="entry name" value="Mg_chelat-rel_C"/>
</dbReference>
<evidence type="ECO:0000259" key="4">
    <source>
        <dbReference type="SMART" id="SM00382"/>
    </source>
</evidence>
<dbReference type="NCBIfam" id="TIGR00368">
    <property type="entry name" value="YifB family Mg chelatase-like AAA ATPase"/>
    <property type="match status" value="1"/>
</dbReference>
<feature type="domain" description="AAA+ ATPase" evidence="4">
    <location>
        <begin position="212"/>
        <end position="395"/>
    </location>
</feature>
<dbReference type="Pfam" id="PF13335">
    <property type="entry name" value="Mg_chelatase_C"/>
    <property type="match status" value="1"/>
</dbReference>
<dbReference type="InterPro" id="IPR004482">
    <property type="entry name" value="Mg_chelat-rel"/>
</dbReference>
<keyword evidence="3" id="KW-0067">ATP-binding</keyword>
<dbReference type="InterPro" id="IPR003593">
    <property type="entry name" value="AAA+_ATPase"/>
</dbReference>
<dbReference type="InterPro" id="IPR020568">
    <property type="entry name" value="Ribosomal_Su5_D2-typ_SF"/>
</dbReference>
<dbReference type="PRINTS" id="PR01657">
    <property type="entry name" value="MCMFAMILY"/>
</dbReference>
<proteinExistence type="inferred from homology"/>
<reference evidence="6" key="1">
    <citation type="submission" date="2016-10" db="EMBL/GenBank/DDBJ databases">
        <authorList>
            <person name="Varghese N."/>
            <person name="Submissions S."/>
        </authorList>
    </citation>
    <scope>NUCLEOTIDE SEQUENCE [LARGE SCALE GENOMIC DNA]</scope>
    <source>
        <strain evidence="6">DSM 8987</strain>
    </source>
</reference>
<keyword evidence="6" id="KW-1185">Reference proteome</keyword>
<dbReference type="SMART" id="SM00382">
    <property type="entry name" value="AAA"/>
    <property type="match status" value="1"/>
</dbReference>
<dbReference type="Pfam" id="PF01078">
    <property type="entry name" value="Mg_chelatase"/>
    <property type="match status" value="1"/>
</dbReference>